<dbReference type="Pfam" id="PF12733">
    <property type="entry name" value="Cadherin-like"/>
    <property type="match status" value="1"/>
</dbReference>
<gene>
    <name evidence="4" type="ORF">COX81_01325</name>
</gene>
<feature type="domain" description="LamG-like jellyroll fold" evidence="3">
    <location>
        <begin position="531"/>
        <end position="661"/>
    </location>
</feature>
<dbReference type="Pfam" id="PF13385">
    <property type="entry name" value="Laminin_G_3"/>
    <property type="match status" value="2"/>
</dbReference>
<reference evidence="5" key="1">
    <citation type="submission" date="2017-09" db="EMBL/GenBank/DDBJ databases">
        <title>Depth-based differentiation of microbial function through sediment-hosted aquifers and enrichment of novel symbionts in the deep terrestrial subsurface.</title>
        <authorList>
            <person name="Probst A.J."/>
            <person name="Ladd B."/>
            <person name="Jarett J.K."/>
            <person name="Geller-Mcgrath D.E."/>
            <person name="Sieber C.M.K."/>
            <person name="Emerson J.B."/>
            <person name="Anantharaman K."/>
            <person name="Thomas B.C."/>
            <person name="Malmstrom R."/>
            <person name="Stieglmeier M."/>
            <person name="Klingl A."/>
            <person name="Woyke T."/>
            <person name="Ryan C.M."/>
            <person name="Banfield J.F."/>
        </authorList>
    </citation>
    <scope>NUCLEOTIDE SEQUENCE [LARGE SCALE GENOMIC DNA]</scope>
</reference>
<dbReference type="EMBL" id="PFPK01000017">
    <property type="protein sequence ID" value="PIZ95219.1"/>
    <property type="molecule type" value="Genomic_DNA"/>
</dbReference>
<dbReference type="SUPFAM" id="SSF49899">
    <property type="entry name" value="Concanavalin A-like lectins/glucanases"/>
    <property type="match status" value="2"/>
</dbReference>
<dbReference type="PANTHER" id="PTHR42535:SF2">
    <property type="entry name" value="CHROMOSOME UNDETERMINED SCAFFOLD_146, WHOLE GENOME SHOTGUN SEQUENCE"/>
    <property type="match status" value="1"/>
</dbReference>
<dbReference type="Proteomes" id="UP000228568">
    <property type="component" value="Unassembled WGS sequence"/>
</dbReference>
<sequence>MPKKIHYVARSLAFGLCLSLIGFANIYAKEDNFRPAIGDVNGGLAGLERAYVTEDGGLNLTDGEGKTFYGFPIYIPDQVFVSSPIIGYMGGESLNRIMIVSRTSDGSYFVNGFDEVGGKASMETPLPAGMEFYYDPIMLRELPGTSNYLLLASSGGDIFKITIIGPDLYGAEAISINFGHPVALTAYIGKEAFFVTSPEFNRIQLYEKDLNWLNKKTIVTSEPIVYPVAYDGTDRVFGVTSGNKLVGYAVSSGQMISGFPVQLNGTPIGEPVLAQIDTNTQEDELVIKFSDGSRSVYSQLGVLFSADISGDSFLNNSLDKAEPGGGIFEKFSQMTTRVIDVAKKVIVSLFSKMKHEIAAVFIDNEADLLSISISGAHGNLTPAFSANITFYTLELLNEDDVISVQAIPKANLAQVNINGQNVTSGQVKDMPMIVGENVVVIKVTAEDGAIKEYTIVATRATTNIVATHAWSFDENSGCEIIDNTGVSGVLSPSCTDNAPMWSIDAISGTSLYFDGEDDYVKFNGSNLAMEGAVSLEAWIKPESTSNDNSVYMTVASKGLDYELTVSKVGELRVGIINTNNERVAFNTFKQLVMGQWNHVALTYDGTMVKAYINGKKAGEKPQSGNIRNSQTNFEIGKLNNNYHFHGLIDEIKLYDYALSDLDILNYYETSKPSAILNAWSFGEGTGCVAHNDFFADSIYDGSAVHGLFKPDCTSGPTWTTGVQDFALSFDGVDDYINVKNNTYFTSEHEITVGGWFKFNYSDIPAVMPLFMKSEDSTTKSFQMRMHAPENMLFAGFTDGTTFSYLLVSDIDTYILDNTWTHIVLVGDTNGTRVYINGVERASSSFVGNFKNAGNLQIGGGLIDKYFKGSIDEFVFYDRAFNADEITSLYNVGSS</sequence>
<keyword evidence="1" id="KW-0732">Signal</keyword>
<evidence type="ECO:0000256" key="2">
    <source>
        <dbReference type="ARBA" id="ARBA00023157"/>
    </source>
</evidence>
<evidence type="ECO:0000259" key="3">
    <source>
        <dbReference type="SMART" id="SM00560"/>
    </source>
</evidence>
<dbReference type="InterPro" id="IPR006558">
    <property type="entry name" value="LamG-like"/>
</dbReference>
<comment type="caution">
    <text evidence="4">The sequence shown here is derived from an EMBL/GenBank/DDBJ whole genome shotgun (WGS) entry which is preliminary data.</text>
</comment>
<organism evidence="4 5">
    <name type="scientific">Candidatus Magasanikbacteria bacterium CG_4_10_14_0_2_um_filter_37_12</name>
    <dbReference type="NCBI Taxonomy" id="1974637"/>
    <lineage>
        <taxon>Bacteria</taxon>
        <taxon>Candidatus Magasanikiibacteriota</taxon>
    </lineage>
</organism>
<dbReference type="InterPro" id="IPR013320">
    <property type="entry name" value="ConA-like_dom_sf"/>
</dbReference>
<evidence type="ECO:0000256" key="1">
    <source>
        <dbReference type="ARBA" id="ARBA00022729"/>
    </source>
</evidence>
<evidence type="ECO:0000313" key="5">
    <source>
        <dbReference type="Proteomes" id="UP000228568"/>
    </source>
</evidence>
<keyword evidence="2" id="KW-1015">Disulfide bond</keyword>
<name>A0A2M7V8T5_9BACT</name>
<dbReference type="PANTHER" id="PTHR42535">
    <property type="entry name" value="OOKINETE PROTEIN, PUTATIVE-RELATED"/>
    <property type="match status" value="1"/>
</dbReference>
<dbReference type="SMART" id="SM00560">
    <property type="entry name" value="LamGL"/>
    <property type="match status" value="1"/>
</dbReference>
<evidence type="ECO:0000313" key="4">
    <source>
        <dbReference type="EMBL" id="PIZ95219.1"/>
    </source>
</evidence>
<protein>
    <recommendedName>
        <fullName evidence="3">LamG-like jellyroll fold domain-containing protein</fullName>
    </recommendedName>
</protein>
<proteinExistence type="predicted"/>
<dbReference type="InterPro" id="IPR025883">
    <property type="entry name" value="Cadherin-like_domain"/>
</dbReference>
<accession>A0A2M7V8T5</accession>
<dbReference type="AlphaFoldDB" id="A0A2M7V8T5"/>
<dbReference type="Gene3D" id="2.60.120.200">
    <property type="match status" value="2"/>
</dbReference>